<dbReference type="EMBL" id="JAVJGV010000003">
    <property type="protein sequence ID" value="MDR5602036.1"/>
    <property type="molecule type" value="Genomic_DNA"/>
</dbReference>
<dbReference type="RefSeq" id="WP_309550948.1">
    <property type="nucleotide sequence ID" value="NZ_JAVJGV010000003.1"/>
</dbReference>
<protein>
    <submittedName>
        <fullName evidence="1">Uncharacterized protein</fullName>
    </submittedName>
</protein>
<comment type="caution">
    <text evidence="1">The sequence shown here is derived from an EMBL/GenBank/DDBJ whole genome shotgun (WGS) entry which is preliminary data.</text>
</comment>
<name>A0ABU1EV87_9STAP</name>
<gene>
    <name evidence="1" type="ORF">RCO12_01160</name>
</gene>
<evidence type="ECO:0000313" key="1">
    <source>
        <dbReference type="EMBL" id="MDR5602036.1"/>
    </source>
</evidence>
<dbReference type="Proteomes" id="UP001255050">
    <property type="component" value="Unassembled WGS sequence"/>
</dbReference>
<sequence length="58" mass="6674">MNRDHHVVNNDLNIRFYHYLADLNTSQFDDPTMVDAEVNEMMVAVHQMGEAELVAKAL</sequence>
<keyword evidence="2" id="KW-1185">Reference proteome</keyword>
<proteinExistence type="predicted"/>
<reference evidence="1 2" key="1">
    <citation type="submission" date="2023-08" db="EMBL/GenBank/DDBJ databases">
        <title>Whole genome sequencing of Staphylococcus coagulans NN-2474.</title>
        <authorList>
            <person name="Kropotov V.S."/>
            <person name="Boriskina E.V."/>
            <person name="Gordinskaya N.A."/>
            <person name="Shkurkina I.S."/>
            <person name="Kryazhev D.V."/>
            <person name="Alekseeva A.E."/>
            <person name="Makhova M.A."/>
        </authorList>
    </citation>
    <scope>NUCLEOTIDE SEQUENCE [LARGE SCALE GENOMIC DNA]</scope>
    <source>
        <strain evidence="1 2">NN-2474</strain>
    </source>
</reference>
<accession>A0ABU1EV87</accession>
<organism evidence="1 2">
    <name type="scientific">Staphylococcus coagulans</name>
    <dbReference type="NCBI Taxonomy" id="74706"/>
    <lineage>
        <taxon>Bacteria</taxon>
        <taxon>Bacillati</taxon>
        <taxon>Bacillota</taxon>
        <taxon>Bacilli</taxon>
        <taxon>Bacillales</taxon>
        <taxon>Staphylococcaceae</taxon>
        <taxon>Staphylococcus</taxon>
    </lineage>
</organism>
<evidence type="ECO:0000313" key="2">
    <source>
        <dbReference type="Proteomes" id="UP001255050"/>
    </source>
</evidence>